<dbReference type="Bgee" id="ENSAMXG00000034305">
    <property type="expression patterns" value="Expressed in testis and 14 other cell types or tissues"/>
</dbReference>
<dbReference type="Proteomes" id="UP000018467">
    <property type="component" value="Unassembled WGS sequence"/>
</dbReference>
<dbReference type="GO" id="GO:0006281">
    <property type="term" value="P:DNA repair"/>
    <property type="evidence" value="ECO:0007669"/>
    <property type="project" value="UniProtKB-KW"/>
</dbReference>
<organism evidence="9 10">
    <name type="scientific">Astyanax mexicanus</name>
    <name type="common">Blind cave fish</name>
    <name type="synonym">Astyanax fasciatus mexicanus</name>
    <dbReference type="NCBI Taxonomy" id="7994"/>
    <lineage>
        <taxon>Eukaryota</taxon>
        <taxon>Metazoa</taxon>
        <taxon>Chordata</taxon>
        <taxon>Craniata</taxon>
        <taxon>Vertebrata</taxon>
        <taxon>Euteleostomi</taxon>
        <taxon>Actinopterygii</taxon>
        <taxon>Neopterygii</taxon>
        <taxon>Teleostei</taxon>
        <taxon>Ostariophysi</taxon>
        <taxon>Characiformes</taxon>
        <taxon>Characoidei</taxon>
        <taxon>Acestrorhamphidae</taxon>
        <taxon>Acestrorhamphinae</taxon>
        <taxon>Astyanax</taxon>
    </lineage>
</organism>
<dbReference type="InterPro" id="IPR009072">
    <property type="entry name" value="Histone-fold"/>
</dbReference>
<dbReference type="RefSeq" id="XP_022521908.1">
    <property type="nucleotide sequence ID" value="XM_022666187.2"/>
</dbReference>
<dbReference type="GO" id="GO:0031297">
    <property type="term" value="P:replication fork processing"/>
    <property type="evidence" value="ECO:0007669"/>
    <property type="project" value="TreeGrafter"/>
</dbReference>
<reference evidence="10" key="2">
    <citation type="journal article" date="2014" name="Nat. Commun.">
        <title>The cavefish genome reveals candidate genes for eye loss.</title>
        <authorList>
            <person name="McGaugh S.E."/>
            <person name="Gross J.B."/>
            <person name="Aken B."/>
            <person name="Blin M."/>
            <person name="Borowsky R."/>
            <person name="Chalopin D."/>
            <person name="Hinaux H."/>
            <person name="Jeffery W.R."/>
            <person name="Keene A."/>
            <person name="Ma L."/>
            <person name="Minx P."/>
            <person name="Murphy D."/>
            <person name="O'Quin K.E."/>
            <person name="Retaux S."/>
            <person name="Rohner N."/>
            <person name="Searle S.M."/>
            <person name="Stahl B.A."/>
            <person name="Tabin C."/>
            <person name="Volff J.N."/>
            <person name="Yoshizawa M."/>
            <person name="Warren W.C."/>
        </authorList>
    </citation>
    <scope>NUCLEOTIDE SEQUENCE [LARGE SCALE GENOMIC DNA]</scope>
    <source>
        <strain evidence="10">female</strain>
    </source>
</reference>
<keyword evidence="6" id="KW-0234">DNA repair</keyword>
<evidence type="ECO:0000256" key="4">
    <source>
        <dbReference type="ARBA" id="ARBA00022763"/>
    </source>
</evidence>
<dbReference type="GO" id="GO:0003677">
    <property type="term" value="F:DNA binding"/>
    <property type="evidence" value="ECO:0007669"/>
    <property type="project" value="UniProtKB-KW"/>
</dbReference>
<dbReference type="SUPFAM" id="SSF47113">
    <property type="entry name" value="Histone-fold"/>
    <property type="match status" value="1"/>
</dbReference>
<name>A0A3B1ISB1_ASTMX</name>
<comment type="similarity">
    <text evidence="2">Belongs to the CENP-X/MHF2 family.</text>
</comment>
<evidence type="ECO:0000313" key="10">
    <source>
        <dbReference type="Proteomes" id="UP000018467"/>
    </source>
</evidence>
<evidence type="ECO:0000256" key="8">
    <source>
        <dbReference type="ARBA" id="ARBA00047146"/>
    </source>
</evidence>
<dbReference type="CTD" id="201254"/>
<dbReference type="GO" id="GO:0046982">
    <property type="term" value="F:protein heterodimerization activity"/>
    <property type="evidence" value="ECO:0007669"/>
    <property type="project" value="InterPro"/>
</dbReference>
<evidence type="ECO:0000313" key="9">
    <source>
        <dbReference type="Ensembl" id="ENSAMXP00000032878.1"/>
    </source>
</evidence>
<dbReference type="GeneID" id="111191370"/>
<dbReference type="InParanoid" id="A0A3B1ISB1"/>
<dbReference type="GO" id="GO:0051382">
    <property type="term" value="P:kinetochore assembly"/>
    <property type="evidence" value="ECO:0007669"/>
    <property type="project" value="InterPro"/>
</dbReference>
<dbReference type="AlphaFoldDB" id="A0A3B1ISB1"/>
<evidence type="ECO:0000256" key="3">
    <source>
        <dbReference type="ARBA" id="ARBA00016388"/>
    </source>
</evidence>
<keyword evidence="10" id="KW-1185">Reference proteome</keyword>
<evidence type="ECO:0000256" key="7">
    <source>
        <dbReference type="ARBA" id="ARBA00023242"/>
    </source>
</evidence>
<dbReference type="GeneTree" id="ENSGT00390000002725"/>
<dbReference type="Gene3D" id="6.10.130.30">
    <property type="match status" value="1"/>
</dbReference>
<proteinExistence type="inferred from homology"/>
<dbReference type="GO" id="GO:0000712">
    <property type="term" value="P:resolution of meiotic recombination intermediates"/>
    <property type="evidence" value="ECO:0007669"/>
    <property type="project" value="TreeGrafter"/>
</dbReference>
<comment type="subunit">
    <text evidence="8">Heterodimer with CENPX, sometimes called MHF; this interaction stabilizes both partners. MHF heterodimers can assemble to form tetrameric structures. MHF also coassemble with CENPT-CENPW heterodimers at centromeres to form the tetrameric CENP-T-W-S-X complex. Forms a discrete complex with FANCM and CENPX, called FANCM-MHF; this interaction, probably mediated by direct binding between CENPS and FANCM, leads to synergistic activation of double-stranded DNA binding and strongly stimulates FANCM-mediated DNA remodeling. Recruited by FANCM to the Fanconi anemia (FA) core complex, which consists of CENPS, CENPX, FANCA, FANCB, FANCC, FANCE, FANCF, FANCG, FANCL, FANCM, FAAP24 and FAAP100. The FA core complex associates with Bloom syndrome (BLM) complex, which consists of at least BLM, DNA topoisomerase 3-alpha (TOP3A), RMI1/BLAP75, RPA1/RPA70 and RPA2/RPA32. The super complex between FA and BLM is called BRAFT.</text>
</comment>
<keyword evidence="7" id="KW-0539">Nucleus</keyword>
<dbReference type="PANTHER" id="PTHR28680">
    <property type="entry name" value="CENTROMERE PROTEIN X"/>
    <property type="match status" value="1"/>
</dbReference>
<reference evidence="10" key="1">
    <citation type="submission" date="2013-03" db="EMBL/GenBank/DDBJ databases">
        <authorList>
            <person name="Jeffery W."/>
            <person name="Warren W."/>
            <person name="Wilson R.K."/>
        </authorList>
    </citation>
    <scope>NUCLEOTIDE SEQUENCE</scope>
    <source>
        <strain evidence="10">female</strain>
    </source>
</reference>
<evidence type="ECO:0000256" key="6">
    <source>
        <dbReference type="ARBA" id="ARBA00023204"/>
    </source>
</evidence>
<evidence type="ECO:0000256" key="2">
    <source>
        <dbReference type="ARBA" id="ARBA00009359"/>
    </source>
</evidence>
<dbReference type="FunCoup" id="A0A3B1ISB1">
    <property type="interactions" value="45"/>
</dbReference>
<dbReference type="Pfam" id="PF09415">
    <property type="entry name" value="CENP-X"/>
    <property type="match status" value="1"/>
</dbReference>
<accession>A0A3B1ISB1</accession>
<dbReference type="Gene3D" id="1.20.5.4980">
    <property type="match status" value="1"/>
</dbReference>
<dbReference type="CDD" id="cd22921">
    <property type="entry name" value="HFD_CENP-X"/>
    <property type="match status" value="1"/>
</dbReference>
<evidence type="ECO:0000256" key="5">
    <source>
        <dbReference type="ARBA" id="ARBA00023125"/>
    </source>
</evidence>
<evidence type="ECO:0000256" key="1">
    <source>
        <dbReference type="ARBA" id="ARBA00004123"/>
    </source>
</evidence>
<keyword evidence="5" id="KW-0238">DNA-binding</keyword>
<dbReference type="InterPro" id="IPR018552">
    <property type="entry name" value="CENP-X"/>
</dbReference>
<dbReference type="STRING" id="7994.ENSAMXP00000032878"/>
<dbReference type="GO" id="GO:0071821">
    <property type="term" value="C:FANCM-MHF complex"/>
    <property type="evidence" value="ECO:0007669"/>
    <property type="project" value="TreeGrafter"/>
</dbReference>
<reference evidence="9" key="3">
    <citation type="submission" date="2025-08" db="UniProtKB">
        <authorList>
            <consortium name="Ensembl"/>
        </authorList>
    </citation>
    <scope>IDENTIFICATION</scope>
</reference>
<sequence length="81" mass="9232">MAANESEAAFKKDMMGKLLTMFFKDEKTKAGNDAVILMAELLNVFVVEAARRAMKQAENEDCRRVDLEHVEKILPQLLLDF</sequence>
<reference evidence="9" key="4">
    <citation type="submission" date="2025-09" db="UniProtKB">
        <authorList>
            <consortium name="Ensembl"/>
        </authorList>
    </citation>
    <scope>IDENTIFICATION</scope>
</reference>
<keyword evidence="4" id="KW-0227">DNA damage</keyword>
<protein>
    <recommendedName>
        <fullName evidence="3">Centromere protein X</fullName>
    </recommendedName>
</protein>
<dbReference type="Ensembl" id="ENSAMXT00000055579.1">
    <property type="protein sequence ID" value="ENSAMXP00000032878.1"/>
    <property type="gene ID" value="ENSAMXG00000034305.1"/>
</dbReference>
<comment type="subcellular location">
    <subcellularLocation>
        <location evidence="1">Nucleus</location>
    </subcellularLocation>
</comment>
<dbReference type="PANTHER" id="PTHR28680:SF1">
    <property type="entry name" value="CENTROMERE PROTEIN X"/>
    <property type="match status" value="1"/>
</dbReference>
<dbReference type="GO" id="GO:0043240">
    <property type="term" value="C:Fanconi anaemia nuclear complex"/>
    <property type="evidence" value="ECO:0007669"/>
    <property type="project" value="TreeGrafter"/>
</dbReference>